<keyword evidence="2" id="KW-1185">Reference proteome</keyword>
<dbReference type="AlphaFoldDB" id="A0A939QJG1"/>
<accession>A0A939QJG1</accession>
<gene>
    <name evidence="1" type="ORF">J5V96_10940</name>
</gene>
<dbReference type="InterPro" id="IPR018561">
    <property type="entry name" value="AosR"/>
</dbReference>
<evidence type="ECO:0000313" key="1">
    <source>
        <dbReference type="EMBL" id="MBO3664027.1"/>
    </source>
</evidence>
<proteinExistence type="predicted"/>
<sequence>MSDVVVTLTRIEIAHLADLITQFADLVDGAPSSQDPAIERLTPDVYPDDAEASRDFRAVTRSDLLRRRAADAQLVRADLPHAAASEDDDPFEEMTITLDPEHLEAWLRVLAALRLVVATRLGIVTEDDDRDPGDARFGIYDWLGFRLETLVQAADEAGL</sequence>
<dbReference type="EMBL" id="JAGFOA010000004">
    <property type="protein sequence ID" value="MBO3664027.1"/>
    <property type="molecule type" value="Genomic_DNA"/>
</dbReference>
<reference evidence="1" key="1">
    <citation type="submission" date="2021-03" db="EMBL/GenBank/DDBJ databases">
        <title>Microbacterium sp. nov., a novel actinobacterium isolated from cow dung.</title>
        <authorList>
            <person name="Zhang L."/>
        </authorList>
    </citation>
    <scope>NUCLEOTIDE SEQUENCE</scope>
    <source>
        <strain evidence="1">NEAU-LLB</strain>
    </source>
</reference>
<name>A0A939QJG1_9MICO</name>
<dbReference type="Pfam" id="PF09438">
    <property type="entry name" value="DUF2017"/>
    <property type="match status" value="1"/>
</dbReference>
<evidence type="ECO:0000313" key="2">
    <source>
        <dbReference type="Proteomes" id="UP000680132"/>
    </source>
</evidence>
<dbReference type="RefSeq" id="WP_208503718.1">
    <property type="nucleotide sequence ID" value="NZ_JAGFOA010000004.1"/>
</dbReference>
<organism evidence="1 2">
    <name type="scientific">Microbacterium stercoris</name>
    <dbReference type="NCBI Taxonomy" id="2820289"/>
    <lineage>
        <taxon>Bacteria</taxon>
        <taxon>Bacillati</taxon>
        <taxon>Actinomycetota</taxon>
        <taxon>Actinomycetes</taxon>
        <taxon>Micrococcales</taxon>
        <taxon>Microbacteriaceae</taxon>
        <taxon>Microbacterium</taxon>
    </lineage>
</organism>
<comment type="caution">
    <text evidence="1">The sequence shown here is derived from an EMBL/GenBank/DDBJ whole genome shotgun (WGS) entry which is preliminary data.</text>
</comment>
<dbReference type="Proteomes" id="UP000680132">
    <property type="component" value="Unassembled WGS sequence"/>
</dbReference>
<protein>
    <submittedName>
        <fullName evidence="1">DUF2017 family protein</fullName>
    </submittedName>
</protein>